<protein>
    <recommendedName>
        <fullName evidence="3">Disease resistance protein At3g14460</fullName>
    </recommendedName>
</protein>
<evidence type="ECO:0000313" key="1">
    <source>
        <dbReference type="EMBL" id="KAH7515337.1"/>
    </source>
</evidence>
<name>A0A978UKI5_ZIZJJ</name>
<comment type="caution">
    <text evidence="1">The sequence shown here is derived from an EMBL/GenBank/DDBJ whole genome shotgun (WGS) entry which is preliminary data.</text>
</comment>
<proteinExistence type="predicted"/>
<evidence type="ECO:0008006" key="3">
    <source>
        <dbReference type="Google" id="ProtNLM"/>
    </source>
</evidence>
<dbReference type="SUPFAM" id="SSF52058">
    <property type="entry name" value="L domain-like"/>
    <property type="match status" value="1"/>
</dbReference>
<dbReference type="Gene3D" id="3.80.10.10">
    <property type="entry name" value="Ribonuclease Inhibitor"/>
    <property type="match status" value="1"/>
</dbReference>
<evidence type="ECO:0000313" key="2">
    <source>
        <dbReference type="Proteomes" id="UP000813462"/>
    </source>
</evidence>
<reference evidence="1" key="1">
    <citation type="journal article" date="2021" name="Front. Plant Sci.">
        <title>Chromosome-Scale Genome Assembly for Chinese Sour Jujube and Insights Into Its Genome Evolution and Domestication Signature.</title>
        <authorList>
            <person name="Shen L.-Y."/>
            <person name="Luo H."/>
            <person name="Wang X.-L."/>
            <person name="Wang X.-M."/>
            <person name="Qiu X.-J."/>
            <person name="Liu H."/>
            <person name="Zhou S.-S."/>
            <person name="Jia K.-H."/>
            <person name="Nie S."/>
            <person name="Bao Y.-T."/>
            <person name="Zhang R.-G."/>
            <person name="Yun Q.-Z."/>
            <person name="Chai Y.-H."/>
            <person name="Lu J.-Y."/>
            <person name="Li Y."/>
            <person name="Zhao S.-W."/>
            <person name="Mao J.-F."/>
            <person name="Jia S.-G."/>
            <person name="Mao Y.-M."/>
        </authorList>
    </citation>
    <scope>NUCLEOTIDE SEQUENCE</scope>
    <source>
        <strain evidence="1">AT0</strain>
        <tissue evidence="1">Leaf</tissue>
    </source>
</reference>
<dbReference type="InterPro" id="IPR032675">
    <property type="entry name" value="LRR_dom_sf"/>
</dbReference>
<gene>
    <name evidence="1" type="ORF">FEM48_Zijuj10G0015900</name>
</gene>
<dbReference type="AlphaFoldDB" id="A0A978UKI5"/>
<accession>A0A978UKI5</accession>
<sequence length="125" mass="14236">MKWNLHALQALKNFSIGDECGGGGVELFSEEGLLPSTLASIRIHKFPHLKRLDIKGLQQFLSLEYLCISGCPQLEKLPQHGLPTSLKHLQIDECLVLKERCQREKGEDWNTISHIPDIQMDYRSI</sequence>
<dbReference type="Proteomes" id="UP000813462">
    <property type="component" value="Unassembled WGS sequence"/>
</dbReference>
<organism evidence="1 2">
    <name type="scientific">Ziziphus jujuba var. spinosa</name>
    <dbReference type="NCBI Taxonomy" id="714518"/>
    <lineage>
        <taxon>Eukaryota</taxon>
        <taxon>Viridiplantae</taxon>
        <taxon>Streptophyta</taxon>
        <taxon>Embryophyta</taxon>
        <taxon>Tracheophyta</taxon>
        <taxon>Spermatophyta</taxon>
        <taxon>Magnoliopsida</taxon>
        <taxon>eudicotyledons</taxon>
        <taxon>Gunneridae</taxon>
        <taxon>Pentapetalae</taxon>
        <taxon>rosids</taxon>
        <taxon>fabids</taxon>
        <taxon>Rosales</taxon>
        <taxon>Rhamnaceae</taxon>
        <taxon>Paliureae</taxon>
        <taxon>Ziziphus</taxon>
    </lineage>
</organism>
<dbReference type="EMBL" id="JAEACU010000010">
    <property type="protein sequence ID" value="KAH7515337.1"/>
    <property type="molecule type" value="Genomic_DNA"/>
</dbReference>